<accession>A0AAE0IRC0</accession>
<proteinExistence type="predicted"/>
<evidence type="ECO:0000313" key="2">
    <source>
        <dbReference type="Proteomes" id="UP001283341"/>
    </source>
</evidence>
<sequence length="185" mass="20789">MGILLPRTTCYLPFSQTDETLHFDPGTGLPADWFNGNCGNSAHVAREKKCRFSLVLHAWLPPEALSEADAADEKLMHRGRDADWPWELENGTKVTLEDVGRGEFSHVYTAAGWHPVHCAYVWKRLHRTLVVRAGEQMKMIDAYTGSLKHMEHCVGILSGGKKHGHDNGEDSRSVVYAKFPRCAYI</sequence>
<dbReference type="PANTHER" id="PTHR35896">
    <property type="entry name" value="IG-LIKE DOMAIN-CONTAINING PROTEIN"/>
    <property type="match status" value="1"/>
</dbReference>
<name>A0AAE0IRC0_9PEZI</name>
<reference evidence="1" key="1">
    <citation type="journal article" date="2023" name="Mol. Phylogenet. Evol.">
        <title>Genome-scale phylogeny and comparative genomics of the fungal order Sordariales.</title>
        <authorList>
            <person name="Hensen N."/>
            <person name="Bonometti L."/>
            <person name="Westerberg I."/>
            <person name="Brannstrom I.O."/>
            <person name="Guillou S."/>
            <person name="Cros-Aarteil S."/>
            <person name="Calhoun S."/>
            <person name="Haridas S."/>
            <person name="Kuo A."/>
            <person name="Mondo S."/>
            <person name="Pangilinan J."/>
            <person name="Riley R."/>
            <person name="LaButti K."/>
            <person name="Andreopoulos B."/>
            <person name="Lipzen A."/>
            <person name="Chen C."/>
            <person name="Yan M."/>
            <person name="Daum C."/>
            <person name="Ng V."/>
            <person name="Clum A."/>
            <person name="Steindorff A."/>
            <person name="Ohm R.A."/>
            <person name="Martin F."/>
            <person name="Silar P."/>
            <person name="Natvig D.O."/>
            <person name="Lalanne C."/>
            <person name="Gautier V."/>
            <person name="Ament-Velasquez S.L."/>
            <person name="Kruys A."/>
            <person name="Hutchinson M.I."/>
            <person name="Powell A.J."/>
            <person name="Barry K."/>
            <person name="Miller A.N."/>
            <person name="Grigoriev I.V."/>
            <person name="Debuchy R."/>
            <person name="Gladieux P."/>
            <person name="Hiltunen Thoren M."/>
            <person name="Johannesson H."/>
        </authorList>
    </citation>
    <scope>NUCLEOTIDE SEQUENCE</scope>
    <source>
        <strain evidence="1">CBS 118394</strain>
    </source>
</reference>
<dbReference type="AlphaFoldDB" id="A0AAE0IRC0"/>
<organism evidence="1 2">
    <name type="scientific">Apodospora peruviana</name>
    <dbReference type="NCBI Taxonomy" id="516989"/>
    <lineage>
        <taxon>Eukaryota</taxon>
        <taxon>Fungi</taxon>
        <taxon>Dikarya</taxon>
        <taxon>Ascomycota</taxon>
        <taxon>Pezizomycotina</taxon>
        <taxon>Sordariomycetes</taxon>
        <taxon>Sordariomycetidae</taxon>
        <taxon>Sordariales</taxon>
        <taxon>Lasiosphaeriaceae</taxon>
        <taxon>Apodospora</taxon>
    </lineage>
</organism>
<keyword evidence="2" id="KW-1185">Reference proteome</keyword>
<evidence type="ECO:0000313" key="1">
    <source>
        <dbReference type="EMBL" id="KAK3329893.1"/>
    </source>
</evidence>
<dbReference type="PANTHER" id="PTHR35896:SF3">
    <property type="entry name" value="MAJOR FACILITATOR SUPERFAMILY TRANSPORTER"/>
    <property type="match status" value="1"/>
</dbReference>
<reference evidence="1" key="2">
    <citation type="submission" date="2023-06" db="EMBL/GenBank/DDBJ databases">
        <authorList>
            <consortium name="Lawrence Berkeley National Laboratory"/>
            <person name="Haridas S."/>
            <person name="Hensen N."/>
            <person name="Bonometti L."/>
            <person name="Westerberg I."/>
            <person name="Brannstrom I.O."/>
            <person name="Guillou S."/>
            <person name="Cros-Aarteil S."/>
            <person name="Calhoun S."/>
            <person name="Kuo A."/>
            <person name="Mondo S."/>
            <person name="Pangilinan J."/>
            <person name="Riley R."/>
            <person name="Labutti K."/>
            <person name="Andreopoulos B."/>
            <person name="Lipzen A."/>
            <person name="Chen C."/>
            <person name="Yanf M."/>
            <person name="Daum C."/>
            <person name="Ng V."/>
            <person name="Clum A."/>
            <person name="Steindorff A."/>
            <person name="Ohm R."/>
            <person name="Martin F."/>
            <person name="Silar P."/>
            <person name="Natvig D."/>
            <person name="Lalanne C."/>
            <person name="Gautier V."/>
            <person name="Ament-Velasquez S.L."/>
            <person name="Kruys A."/>
            <person name="Hutchinson M.I."/>
            <person name="Powell A.J."/>
            <person name="Barry K."/>
            <person name="Miller A.N."/>
            <person name="Grigoriev I.V."/>
            <person name="Debuchy R."/>
            <person name="Gladieux P."/>
            <person name="Thoren M.H."/>
            <person name="Johannesson H."/>
        </authorList>
    </citation>
    <scope>NUCLEOTIDE SEQUENCE</scope>
    <source>
        <strain evidence="1">CBS 118394</strain>
    </source>
</reference>
<dbReference type="EMBL" id="JAUEDM010000001">
    <property type="protein sequence ID" value="KAK3329893.1"/>
    <property type="molecule type" value="Genomic_DNA"/>
</dbReference>
<gene>
    <name evidence="1" type="ORF">B0H66DRAFT_40617</name>
</gene>
<dbReference type="Proteomes" id="UP001283341">
    <property type="component" value="Unassembled WGS sequence"/>
</dbReference>
<dbReference type="InterPro" id="IPR053008">
    <property type="entry name" value="Phomopsin_biosynth_assoc"/>
</dbReference>
<protein>
    <submittedName>
        <fullName evidence="1">Uncharacterized protein</fullName>
    </submittedName>
</protein>
<comment type="caution">
    <text evidence="1">The sequence shown here is derived from an EMBL/GenBank/DDBJ whole genome shotgun (WGS) entry which is preliminary data.</text>
</comment>